<evidence type="ECO:0000313" key="1">
    <source>
        <dbReference type="EMBL" id="KAK4463579.1"/>
    </source>
</evidence>
<accession>A0AAV9HS49</accession>
<dbReference type="Proteomes" id="UP001321749">
    <property type="component" value="Unassembled WGS sequence"/>
</dbReference>
<protein>
    <submittedName>
        <fullName evidence="1">Uncharacterized protein</fullName>
    </submittedName>
</protein>
<gene>
    <name evidence="1" type="ORF">QBC42DRAFT_265542</name>
</gene>
<comment type="caution">
    <text evidence="1">The sequence shown here is derived from an EMBL/GenBank/DDBJ whole genome shotgun (WGS) entry which is preliminary data.</text>
</comment>
<evidence type="ECO:0000313" key="2">
    <source>
        <dbReference type="Proteomes" id="UP001321749"/>
    </source>
</evidence>
<proteinExistence type="predicted"/>
<reference evidence="1" key="1">
    <citation type="journal article" date="2023" name="Mol. Phylogenet. Evol.">
        <title>Genome-scale phylogeny and comparative genomics of the fungal order Sordariales.</title>
        <authorList>
            <person name="Hensen N."/>
            <person name="Bonometti L."/>
            <person name="Westerberg I."/>
            <person name="Brannstrom I.O."/>
            <person name="Guillou S."/>
            <person name="Cros-Aarteil S."/>
            <person name="Calhoun S."/>
            <person name="Haridas S."/>
            <person name="Kuo A."/>
            <person name="Mondo S."/>
            <person name="Pangilinan J."/>
            <person name="Riley R."/>
            <person name="LaButti K."/>
            <person name="Andreopoulos B."/>
            <person name="Lipzen A."/>
            <person name="Chen C."/>
            <person name="Yan M."/>
            <person name="Daum C."/>
            <person name="Ng V."/>
            <person name="Clum A."/>
            <person name="Steindorff A."/>
            <person name="Ohm R.A."/>
            <person name="Martin F."/>
            <person name="Silar P."/>
            <person name="Natvig D.O."/>
            <person name="Lalanne C."/>
            <person name="Gautier V."/>
            <person name="Ament-Velasquez S.L."/>
            <person name="Kruys A."/>
            <person name="Hutchinson M.I."/>
            <person name="Powell A.J."/>
            <person name="Barry K."/>
            <person name="Miller A.N."/>
            <person name="Grigoriev I.V."/>
            <person name="Debuchy R."/>
            <person name="Gladieux P."/>
            <person name="Hiltunen Thoren M."/>
            <person name="Johannesson H."/>
        </authorList>
    </citation>
    <scope>NUCLEOTIDE SEQUENCE</scope>
    <source>
        <strain evidence="1">PSN324</strain>
    </source>
</reference>
<dbReference type="AlphaFoldDB" id="A0AAV9HS49"/>
<reference evidence="1" key="2">
    <citation type="submission" date="2023-06" db="EMBL/GenBank/DDBJ databases">
        <authorList>
            <consortium name="Lawrence Berkeley National Laboratory"/>
            <person name="Mondo S.J."/>
            <person name="Hensen N."/>
            <person name="Bonometti L."/>
            <person name="Westerberg I."/>
            <person name="Brannstrom I.O."/>
            <person name="Guillou S."/>
            <person name="Cros-Aarteil S."/>
            <person name="Calhoun S."/>
            <person name="Haridas S."/>
            <person name="Kuo A."/>
            <person name="Pangilinan J."/>
            <person name="Riley R."/>
            <person name="Labutti K."/>
            <person name="Andreopoulos B."/>
            <person name="Lipzen A."/>
            <person name="Chen C."/>
            <person name="Yanf M."/>
            <person name="Daum C."/>
            <person name="Ng V."/>
            <person name="Clum A."/>
            <person name="Steindorff A."/>
            <person name="Ohm R."/>
            <person name="Martin F."/>
            <person name="Silar P."/>
            <person name="Natvig D."/>
            <person name="Lalanne C."/>
            <person name="Gautier V."/>
            <person name="Ament-Velasquez S.L."/>
            <person name="Kruys A."/>
            <person name="Hutchinson M.I."/>
            <person name="Powell A.J."/>
            <person name="Barry K."/>
            <person name="Miller A.N."/>
            <person name="Grigoriev I.V."/>
            <person name="Debuchy R."/>
            <person name="Gladieux P."/>
            <person name="Thoren M.H."/>
            <person name="Johannesson H."/>
        </authorList>
    </citation>
    <scope>NUCLEOTIDE SEQUENCE</scope>
    <source>
        <strain evidence="1">PSN324</strain>
    </source>
</reference>
<dbReference type="EMBL" id="MU864958">
    <property type="protein sequence ID" value="KAK4463579.1"/>
    <property type="molecule type" value="Genomic_DNA"/>
</dbReference>
<sequence>MLSWLTTTGVPDSTSLSPLALGDTSLEHLFGLTSPGDDMAGYPMYDTSQMLMGSPCDDAIGDQLELERDSLSESPAVSVTDTLIALSNLSESVTKQLSKIDSYPWQAPQMMQATCSARINSTADNPVAEALQSTASFMAILKRLSSTSTVRSPGSWSASDSGVSAMGSSIKHGPAASPPSPLNTATYLLLLSTYLQVMQLYNIIFCRLAEYLTDATEESMSGFQSQPDLRLAGLPAMPNRLYIKVLVQVIDHHVEGIERLMGLAAEYRISGRASPAGGIFSEQDVIGLLQTVMGGSNGGDGGLENKNTGRSLVVSLRDNMAKVQELLRV</sequence>
<organism evidence="1 2">
    <name type="scientific">Cladorrhinum samala</name>
    <dbReference type="NCBI Taxonomy" id="585594"/>
    <lineage>
        <taxon>Eukaryota</taxon>
        <taxon>Fungi</taxon>
        <taxon>Dikarya</taxon>
        <taxon>Ascomycota</taxon>
        <taxon>Pezizomycotina</taxon>
        <taxon>Sordariomycetes</taxon>
        <taxon>Sordariomycetidae</taxon>
        <taxon>Sordariales</taxon>
        <taxon>Podosporaceae</taxon>
        <taxon>Cladorrhinum</taxon>
    </lineage>
</organism>
<keyword evidence="2" id="KW-1185">Reference proteome</keyword>
<name>A0AAV9HS49_9PEZI</name>